<dbReference type="InParanoid" id="A0A2T3A120"/>
<proteinExistence type="predicted"/>
<organism evidence="2 3">
    <name type="scientific">Coniella lustricola</name>
    <dbReference type="NCBI Taxonomy" id="2025994"/>
    <lineage>
        <taxon>Eukaryota</taxon>
        <taxon>Fungi</taxon>
        <taxon>Dikarya</taxon>
        <taxon>Ascomycota</taxon>
        <taxon>Pezizomycotina</taxon>
        <taxon>Sordariomycetes</taxon>
        <taxon>Sordariomycetidae</taxon>
        <taxon>Diaporthales</taxon>
        <taxon>Schizoparmaceae</taxon>
        <taxon>Coniella</taxon>
    </lineage>
</organism>
<feature type="region of interest" description="Disordered" evidence="1">
    <location>
        <begin position="252"/>
        <end position="279"/>
    </location>
</feature>
<dbReference type="AlphaFoldDB" id="A0A2T3A120"/>
<gene>
    <name evidence="2" type="ORF">BD289DRAFT_440011</name>
</gene>
<evidence type="ECO:0000313" key="3">
    <source>
        <dbReference type="Proteomes" id="UP000241462"/>
    </source>
</evidence>
<evidence type="ECO:0000256" key="1">
    <source>
        <dbReference type="SAM" id="MobiDB-lite"/>
    </source>
</evidence>
<keyword evidence="3" id="KW-1185">Reference proteome</keyword>
<name>A0A2T3A120_9PEZI</name>
<evidence type="ECO:0000313" key="2">
    <source>
        <dbReference type="EMBL" id="PSR80876.1"/>
    </source>
</evidence>
<dbReference type="EMBL" id="KZ678517">
    <property type="protein sequence ID" value="PSR80876.1"/>
    <property type="molecule type" value="Genomic_DNA"/>
</dbReference>
<protein>
    <submittedName>
        <fullName evidence="2">Uncharacterized protein</fullName>
    </submittedName>
</protein>
<dbReference type="OrthoDB" id="5234772at2759"/>
<dbReference type="STRING" id="2025994.A0A2T3A120"/>
<accession>A0A2T3A120</accession>
<feature type="compositionally biased region" description="Basic and acidic residues" evidence="1">
    <location>
        <begin position="252"/>
        <end position="271"/>
    </location>
</feature>
<sequence>MGEAWDDLAVLRAQRARCADDVSQLIASCAHDHPGNKHVLECRACYEKVVDRIRRRYLAPDENAPREWFAGRDALLKDLDELFSSVRTYKVGLEEVDARIASERQIWYQQQLTASPSIKKALEELLDKKDMYAKISARGAGFEETVSEVRHALRESGAVNGETSNNEASRTLDQLVGAKTTEERLQVYKQTFFQETADEPASGRMQKYLDRLQNGTTMNEIINKISMDRRSSIGAQGLKDQHKQRVEELRRAKNAHELQKSKKAGGRKDSNTKSQLPDEMYDQPPCHACSKEIDTQDFMACSLCQVMFDHGICTKPTVFCSLACFSGPSGQETHTEAAHDCASGDQCVQIHDEDTNMDMYDPGPYVCMECIGQFRRESVYCSAQCASQDFQRHREGIHIPERRRLGLDVNKDMDLLQFDDGSKSKYHARQIIGHLDSIGNLISTFQQENSIENAQMINP</sequence>
<reference evidence="2 3" key="1">
    <citation type="journal article" date="2018" name="Mycol. Prog.">
        <title>Coniella lustricola, a new species from submerged detritus.</title>
        <authorList>
            <person name="Raudabaugh D.B."/>
            <person name="Iturriaga T."/>
            <person name="Carver A."/>
            <person name="Mondo S."/>
            <person name="Pangilinan J."/>
            <person name="Lipzen A."/>
            <person name="He G."/>
            <person name="Amirebrahimi M."/>
            <person name="Grigoriev I.V."/>
            <person name="Miller A.N."/>
        </authorList>
    </citation>
    <scope>NUCLEOTIDE SEQUENCE [LARGE SCALE GENOMIC DNA]</scope>
    <source>
        <strain evidence="2 3">B22-T-1</strain>
    </source>
</reference>
<dbReference type="Proteomes" id="UP000241462">
    <property type="component" value="Unassembled WGS sequence"/>
</dbReference>